<organism evidence="3 4">
    <name type="scientific">Aquilegia coerulea</name>
    <name type="common">Rocky mountain columbine</name>
    <dbReference type="NCBI Taxonomy" id="218851"/>
    <lineage>
        <taxon>Eukaryota</taxon>
        <taxon>Viridiplantae</taxon>
        <taxon>Streptophyta</taxon>
        <taxon>Embryophyta</taxon>
        <taxon>Tracheophyta</taxon>
        <taxon>Spermatophyta</taxon>
        <taxon>Magnoliopsida</taxon>
        <taxon>Ranunculales</taxon>
        <taxon>Ranunculaceae</taxon>
        <taxon>Thalictroideae</taxon>
        <taxon>Aquilegia</taxon>
    </lineage>
</organism>
<proteinExistence type="predicted"/>
<keyword evidence="4" id="KW-1185">Reference proteome</keyword>
<evidence type="ECO:0000259" key="2">
    <source>
        <dbReference type="Pfam" id="PF08268"/>
    </source>
</evidence>
<feature type="domain" description="F-box associated beta-propeller type 3" evidence="2">
    <location>
        <begin position="79"/>
        <end position="207"/>
    </location>
</feature>
<sequence length="220" mass="25070">MDNENSSSASTSASDFIPNKRLPGSSCDIPTDMLVFGILRKLSVKTLCRLKCVSKDCCTLIEKREYVDKNQPKQPFKFAIHDTDHTVFTCSVSRDGSTTTQSHEYDTALWDFRYCNGLISYFGIIRGSYVLCLSNPTTNQNIEVNSPTQQSIKYCHHELGFNPSSNKYKILIWEQVGTVYPPTDCYVRTLEEGSSWKPVNNIPHVLSRLEESSDYDRPKW</sequence>
<dbReference type="Pfam" id="PF00646">
    <property type="entry name" value="F-box"/>
    <property type="match status" value="1"/>
</dbReference>
<dbReference type="OrthoDB" id="1027976at2759"/>
<dbReference type="AlphaFoldDB" id="A0A2G5CD41"/>
<evidence type="ECO:0000313" key="4">
    <source>
        <dbReference type="Proteomes" id="UP000230069"/>
    </source>
</evidence>
<protein>
    <recommendedName>
        <fullName evidence="5">F-box domain-containing protein</fullName>
    </recommendedName>
</protein>
<dbReference type="InterPro" id="IPR017451">
    <property type="entry name" value="F-box-assoc_interact_dom"/>
</dbReference>
<name>A0A2G5CD41_AQUCA</name>
<dbReference type="InterPro" id="IPR013187">
    <property type="entry name" value="F-box-assoc_dom_typ3"/>
</dbReference>
<dbReference type="InParanoid" id="A0A2G5CD41"/>
<reference evidence="3 4" key="1">
    <citation type="submission" date="2017-09" db="EMBL/GenBank/DDBJ databases">
        <title>WGS assembly of Aquilegia coerulea Goldsmith.</title>
        <authorList>
            <person name="Hodges S."/>
            <person name="Kramer E."/>
            <person name="Nordborg M."/>
            <person name="Tomkins J."/>
            <person name="Borevitz J."/>
            <person name="Derieg N."/>
            <person name="Yan J."/>
            <person name="Mihaltcheva S."/>
            <person name="Hayes R.D."/>
            <person name="Rokhsar D."/>
        </authorList>
    </citation>
    <scope>NUCLEOTIDE SEQUENCE [LARGE SCALE GENOMIC DNA]</scope>
    <source>
        <strain evidence="4">cv. Goldsmith</strain>
    </source>
</reference>
<evidence type="ECO:0000313" key="3">
    <source>
        <dbReference type="EMBL" id="PIA28747.1"/>
    </source>
</evidence>
<dbReference type="PANTHER" id="PTHR31111:SF136">
    <property type="entry name" value="F-BOX ASSOCIATED DOMAIN-CONTAINING PROTEIN"/>
    <property type="match status" value="1"/>
</dbReference>
<gene>
    <name evidence="3" type="ORF">AQUCO_06700039v1</name>
</gene>
<dbReference type="NCBIfam" id="TIGR01640">
    <property type="entry name" value="F_box_assoc_1"/>
    <property type="match status" value="1"/>
</dbReference>
<dbReference type="Pfam" id="PF08268">
    <property type="entry name" value="FBA_3"/>
    <property type="match status" value="1"/>
</dbReference>
<dbReference type="InterPro" id="IPR001810">
    <property type="entry name" value="F-box_dom"/>
</dbReference>
<dbReference type="PANTHER" id="PTHR31111">
    <property type="entry name" value="BNAA05G37150D PROTEIN-RELATED"/>
    <property type="match status" value="1"/>
</dbReference>
<evidence type="ECO:0008006" key="5">
    <source>
        <dbReference type="Google" id="ProtNLM"/>
    </source>
</evidence>
<feature type="domain" description="F-box" evidence="1">
    <location>
        <begin position="34"/>
        <end position="64"/>
    </location>
</feature>
<dbReference type="Proteomes" id="UP000230069">
    <property type="component" value="Unassembled WGS sequence"/>
</dbReference>
<accession>A0A2G5CD41</accession>
<evidence type="ECO:0000259" key="1">
    <source>
        <dbReference type="Pfam" id="PF00646"/>
    </source>
</evidence>
<dbReference type="EMBL" id="KZ305084">
    <property type="protein sequence ID" value="PIA28747.1"/>
    <property type="molecule type" value="Genomic_DNA"/>
</dbReference>